<comment type="caution">
    <text evidence="9">The sequence shown here is derived from an EMBL/GenBank/DDBJ whole genome shotgun (WGS) entry which is preliminary data.</text>
</comment>
<feature type="compositionally biased region" description="Basic and acidic residues" evidence="7">
    <location>
        <begin position="19"/>
        <end position="31"/>
    </location>
</feature>
<evidence type="ECO:0000313" key="9">
    <source>
        <dbReference type="EMBL" id="KXT02105.1"/>
    </source>
</evidence>
<organism evidence="9 10">
    <name type="scientific">Pseudocercospora eumusae</name>
    <dbReference type="NCBI Taxonomy" id="321146"/>
    <lineage>
        <taxon>Eukaryota</taxon>
        <taxon>Fungi</taxon>
        <taxon>Dikarya</taxon>
        <taxon>Ascomycota</taxon>
        <taxon>Pezizomycotina</taxon>
        <taxon>Dothideomycetes</taxon>
        <taxon>Dothideomycetidae</taxon>
        <taxon>Mycosphaerellales</taxon>
        <taxon>Mycosphaerellaceae</taxon>
        <taxon>Pseudocercospora</taxon>
    </lineage>
</organism>
<dbReference type="GO" id="GO:0005634">
    <property type="term" value="C:nucleus"/>
    <property type="evidence" value="ECO:0007669"/>
    <property type="project" value="UniProtKB-SubCell"/>
</dbReference>
<dbReference type="OrthoDB" id="2505440at2759"/>
<comment type="subcellular location">
    <subcellularLocation>
        <location evidence="1">Nucleus</location>
    </subcellularLocation>
</comment>
<evidence type="ECO:0000313" key="10">
    <source>
        <dbReference type="Proteomes" id="UP000070133"/>
    </source>
</evidence>
<dbReference type="Gene3D" id="2.30.31.10">
    <property type="entry name" value="Transcriptional Coactivator Pc4, Chain A"/>
    <property type="match status" value="1"/>
</dbReference>
<accession>A0A139HI01</accession>
<evidence type="ECO:0000256" key="4">
    <source>
        <dbReference type="ARBA" id="ARBA00023125"/>
    </source>
</evidence>
<evidence type="ECO:0000256" key="5">
    <source>
        <dbReference type="ARBA" id="ARBA00023163"/>
    </source>
</evidence>
<reference evidence="9 10" key="1">
    <citation type="submission" date="2015-07" db="EMBL/GenBank/DDBJ databases">
        <title>Comparative genomics of the Sigatoka disease complex on banana suggests a link between parallel evolutionary changes in Pseudocercospora fijiensis and Pseudocercospora eumusae and increased virulence on the banana host.</title>
        <authorList>
            <person name="Chang T.-C."/>
            <person name="Salvucci A."/>
            <person name="Crous P.W."/>
            <person name="Stergiopoulos I."/>
        </authorList>
    </citation>
    <scope>NUCLEOTIDE SEQUENCE [LARGE SCALE GENOMIC DNA]</scope>
    <source>
        <strain evidence="9 10">CBS 114824</strain>
    </source>
</reference>
<feature type="region of interest" description="Disordered" evidence="7">
    <location>
        <begin position="114"/>
        <end position="177"/>
    </location>
</feature>
<evidence type="ECO:0000256" key="3">
    <source>
        <dbReference type="ARBA" id="ARBA00023015"/>
    </source>
</evidence>
<dbReference type="InterPro" id="IPR009044">
    <property type="entry name" value="ssDNA-bd_transcriptional_reg"/>
</dbReference>
<dbReference type="Pfam" id="PF02229">
    <property type="entry name" value="PC4"/>
    <property type="match status" value="1"/>
</dbReference>
<evidence type="ECO:0000256" key="6">
    <source>
        <dbReference type="ARBA" id="ARBA00023242"/>
    </source>
</evidence>
<dbReference type="SUPFAM" id="SSF54447">
    <property type="entry name" value="ssDNA-binding transcriptional regulator domain"/>
    <property type="match status" value="1"/>
</dbReference>
<dbReference type="InterPro" id="IPR003173">
    <property type="entry name" value="PC4_C"/>
</dbReference>
<keyword evidence="5" id="KW-0804">Transcription</keyword>
<evidence type="ECO:0000256" key="7">
    <source>
        <dbReference type="SAM" id="MobiDB-lite"/>
    </source>
</evidence>
<dbReference type="EMBL" id="LFZN01000046">
    <property type="protein sequence ID" value="KXT02105.1"/>
    <property type="molecule type" value="Genomic_DNA"/>
</dbReference>
<keyword evidence="6" id="KW-0539">Nucleus</keyword>
<dbReference type="GO" id="GO:0003677">
    <property type="term" value="F:DNA binding"/>
    <property type="evidence" value="ECO:0007669"/>
    <property type="project" value="UniProtKB-KW"/>
</dbReference>
<keyword evidence="10" id="KW-1185">Reference proteome</keyword>
<dbReference type="InterPro" id="IPR045125">
    <property type="entry name" value="Sub1/Tcp4-like"/>
</dbReference>
<feature type="compositionally biased region" description="Basic residues" evidence="7">
    <location>
        <begin position="151"/>
        <end position="166"/>
    </location>
</feature>
<dbReference type="PANTHER" id="PTHR13215">
    <property type="entry name" value="RNA POLYMERASE II TRANSCRIPTIONAL COACTIVATOR"/>
    <property type="match status" value="1"/>
</dbReference>
<feature type="region of interest" description="Disordered" evidence="7">
    <location>
        <begin position="1"/>
        <end position="37"/>
    </location>
</feature>
<keyword evidence="4" id="KW-0238">DNA-binding</keyword>
<dbReference type="STRING" id="321146.A0A139HI01"/>
<evidence type="ECO:0000259" key="8">
    <source>
        <dbReference type="Pfam" id="PF02229"/>
    </source>
</evidence>
<proteinExistence type="inferred from homology"/>
<feature type="domain" description="Transcriptional coactivator p15 (PC4) C-terminal" evidence="8">
    <location>
        <begin position="45"/>
        <end position="93"/>
    </location>
</feature>
<dbReference type="GO" id="GO:0060261">
    <property type="term" value="P:positive regulation of transcription initiation by RNA polymerase II"/>
    <property type="evidence" value="ECO:0007669"/>
    <property type="project" value="InterPro"/>
</dbReference>
<comment type="similarity">
    <text evidence="2">Belongs to the transcriptional coactivator PC4 family.</text>
</comment>
<evidence type="ECO:0000256" key="2">
    <source>
        <dbReference type="ARBA" id="ARBA00009001"/>
    </source>
</evidence>
<protein>
    <recommendedName>
        <fullName evidence="8">Transcriptional coactivator p15 (PC4) C-terminal domain-containing protein</fullName>
    </recommendedName>
</protein>
<keyword evidence="3" id="KW-0805">Transcription regulation</keyword>
<dbReference type="GO" id="GO:0003713">
    <property type="term" value="F:transcription coactivator activity"/>
    <property type="evidence" value="ECO:0007669"/>
    <property type="project" value="InterPro"/>
</dbReference>
<sequence>MPKRRAEEQYEDDGGFVEDAPKSKKSKEAKADGGMQKGADGEVYWEISNKKRLTVSEFKKTTLINIREYYEKDGKMMPGKGTALNTEQLNAVITLLPELESVLKSKGFKDIARPDYANASKKSVDHGGDEEEEEAVESGAVESDGADALSKKTKSKLDKFKHKAKKNHEATSDEDDG</sequence>
<dbReference type="Proteomes" id="UP000070133">
    <property type="component" value="Unassembled WGS sequence"/>
</dbReference>
<gene>
    <name evidence="9" type="ORF">AC578_6666</name>
</gene>
<name>A0A139HI01_9PEZI</name>
<dbReference type="AlphaFoldDB" id="A0A139HI01"/>
<evidence type="ECO:0000256" key="1">
    <source>
        <dbReference type="ARBA" id="ARBA00004123"/>
    </source>
</evidence>